<keyword evidence="4" id="KW-0694">RNA-binding</keyword>
<sequence length="145" mass="16266">MIKLESLQDPSPRKRRKKILGRGPSSGHGKTSCRGHKGDGSRSGYKRRFGYEGGGVPLYRRIPTRGFSHTRFDKCVEEITTQRLALLFNDGEEITLESLKQKKAIDKHAVRVKVIFKGSLGKTFIWNDANVVLSRGVQNLISGVR</sequence>
<proteinExistence type="inferred from homology"/>
<keyword evidence="2 4" id="KW-0689">Ribosomal protein</keyword>
<evidence type="ECO:0000313" key="6">
    <source>
        <dbReference type="EMBL" id="EQM62919.1"/>
    </source>
</evidence>
<evidence type="ECO:0000256" key="4">
    <source>
        <dbReference type="HAMAP-Rule" id="MF_01341"/>
    </source>
</evidence>
<evidence type="ECO:0000256" key="2">
    <source>
        <dbReference type="ARBA" id="ARBA00022980"/>
    </source>
</evidence>
<dbReference type="InterPro" id="IPR036227">
    <property type="entry name" value="Ribosomal_uL15/eL18_sf"/>
</dbReference>
<evidence type="ECO:0000256" key="1">
    <source>
        <dbReference type="ARBA" id="ARBA00007320"/>
    </source>
</evidence>
<keyword evidence="4" id="KW-0699">rRNA-binding</keyword>
<evidence type="ECO:0000313" key="7">
    <source>
        <dbReference type="Proteomes" id="UP000016064"/>
    </source>
</evidence>
<dbReference type="Proteomes" id="UP000016064">
    <property type="component" value="Unassembled WGS sequence"/>
</dbReference>
<comment type="similarity">
    <text evidence="1 4">Belongs to the universal ribosomal protein uL15 family.</text>
</comment>
<protein>
    <recommendedName>
        <fullName evidence="4">Large ribosomal subunit protein uL15</fullName>
    </recommendedName>
</protein>
<gene>
    <name evidence="4 6" type="primary">rplO</name>
    <name evidence="6" type="ORF">H359_0182</name>
</gene>
<evidence type="ECO:0000256" key="5">
    <source>
        <dbReference type="SAM" id="MobiDB-lite"/>
    </source>
</evidence>
<evidence type="ECO:0000256" key="3">
    <source>
        <dbReference type="ARBA" id="ARBA00023274"/>
    </source>
</evidence>
<comment type="subunit">
    <text evidence="4">Part of the 50S ribosomal subunit.</text>
</comment>
<accession>A0ABN0MZX5</accession>
<dbReference type="InterPro" id="IPR030878">
    <property type="entry name" value="Ribosomal_uL15"/>
</dbReference>
<dbReference type="SUPFAM" id="SSF52080">
    <property type="entry name" value="Ribosomal proteins L15p and L18e"/>
    <property type="match status" value="1"/>
</dbReference>
<dbReference type="InterPro" id="IPR005749">
    <property type="entry name" value="Ribosomal_uL15_bac-type"/>
</dbReference>
<name>A0ABN0MZX5_9CHLA</name>
<dbReference type="EMBL" id="APJW01000001">
    <property type="protein sequence ID" value="EQM62919.1"/>
    <property type="molecule type" value="Genomic_DNA"/>
</dbReference>
<dbReference type="GO" id="GO:0005840">
    <property type="term" value="C:ribosome"/>
    <property type="evidence" value="ECO:0007669"/>
    <property type="project" value="UniProtKB-KW"/>
</dbReference>
<comment type="function">
    <text evidence="4">Binds to the 23S rRNA.</text>
</comment>
<keyword evidence="3 4" id="KW-0687">Ribonucleoprotein</keyword>
<dbReference type="RefSeq" id="WP_020370828.1">
    <property type="nucleotide sequence ID" value="NZ_APJW01000001.1"/>
</dbReference>
<dbReference type="NCBIfam" id="TIGR01071">
    <property type="entry name" value="rplO_bact"/>
    <property type="match status" value="1"/>
</dbReference>
<feature type="region of interest" description="Disordered" evidence="5">
    <location>
        <begin position="1"/>
        <end position="50"/>
    </location>
</feature>
<dbReference type="HAMAP" id="MF_01341">
    <property type="entry name" value="Ribosomal_uL15"/>
    <property type="match status" value="1"/>
</dbReference>
<comment type="caution">
    <text evidence="6">The sequence shown here is derived from an EMBL/GenBank/DDBJ whole genome shotgun (WGS) entry which is preliminary data.</text>
</comment>
<reference evidence="6 7" key="1">
    <citation type="submission" date="2013-07" db="EMBL/GenBank/DDBJ databases">
        <title>Isolation of a new Chlamydia species from the feral Sacred Ibis (Threskiornis aethiopicus): Chlamydia ibidis.</title>
        <authorList>
            <person name="Vorimore F."/>
            <person name="Hsia R.-C."/>
            <person name="Huot-Creasy H."/>
            <person name="Bastian S."/>
            <person name="Deruyter L."/>
            <person name="Passet A."/>
            <person name="Sachse K."/>
            <person name="Bavoil P."/>
            <person name="Myers G."/>
            <person name="Laroucau K."/>
        </authorList>
    </citation>
    <scope>NUCLEOTIDE SEQUENCE [LARGE SCALE GENOMIC DNA]</scope>
    <source>
        <strain evidence="6 7">10-1398/6</strain>
    </source>
</reference>
<dbReference type="PANTHER" id="PTHR12934:SF11">
    <property type="entry name" value="LARGE RIBOSOMAL SUBUNIT PROTEIN UL15M"/>
    <property type="match status" value="1"/>
</dbReference>
<keyword evidence="7" id="KW-1185">Reference proteome</keyword>
<organism evidence="6 7">
    <name type="scientific">Chlamydia ibidis 10-1398/6</name>
    <dbReference type="NCBI Taxonomy" id="1046581"/>
    <lineage>
        <taxon>Bacteria</taxon>
        <taxon>Pseudomonadati</taxon>
        <taxon>Chlamydiota</taxon>
        <taxon>Chlamydiia</taxon>
        <taxon>Chlamydiales</taxon>
        <taxon>Chlamydiaceae</taxon>
        <taxon>Chlamydia/Chlamydophila group</taxon>
        <taxon>Chlamydia</taxon>
    </lineage>
</organism>
<dbReference type="PANTHER" id="PTHR12934">
    <property type="entry name" value="50S RIBOSOMAL PROTEIN L15"/>
    <property type="match status" value="1"/>
</dbReference>